<dbReference type="InterPro" id="IPR016169">
    <property type="entry name" value="FAD-bd_PCMH_sub2"/>
</dbReference>
<keyword evidence="4" id="KW-0479">Metal-binding</keyword>
<dbReference type="Gene3D" id="3.30.70.2740">
    <property type="match status" value="1"/>
</dbReference>
<evidence type="ECO:0000256" key="6">
    <source>
        <dbReference type="ARBA" id="ARBA00022946"/>
    </source>
</evidence>
<dbReference type="GO" id="GO:0004458">
    <property type="term" value="F:D-lactate dehydrogenase (cytochrome) activity"/>
    <property type="evidence" value="ECO:0007669"/>
    <property type="project" value="UniProtKB-EC"/>
</dbReference>
<feature type="domain" description="4Fe-4S ferredoxin-type" evidence="11">
    <location>
        <begin position="546"/>
        <end position="577"/>
    </location>
</feature>
<evidence type="ECO:0000256" key="5">
    <source>
        <dbReference type="ARBA" id="ARBA00022827"/>
    </source>
</evidence>
<dbReference type="FunFam" id="1.10.45.10:FF:000001">
    <property type="entry name" value="D-lactate dehydrogenase mitochondrial"/>
    <property type="match status" value="1"/>
</dbReference>
<proteinExistence type="inferred from homology"/>
<comment type="cofactor">
    <cofactor evidence="1">
        <name>FAD</name>
        <dbReference type="ChEBI" id="CHEBI:57692"/>
    </cofactor>
</comment>
<comment type="caution">
    <text evidence="13">The sequence shown here is derived from an EMBL/GenBank/DDBJ whole genome shotgun (WGS) entry which is preliminary data.</text>
</comment>
<dbReference type="InterPro" id="IPR004113">
    <property type="entry name" value="FAD-bd_oxidored_4_C"/>
</dbReference>
<keyword evidence="5" id="KW-0274">FAD</keyword>
<dbReference type="InterPro" id="IPR016167">
    <property type="entry name" value="FAD-bd_PCMH_sub1"/>
</dbReference>
<dbReference type="PROSITE" id="PS51387">
    <property type="entry name" value="FAD_PCMH"/>
    <property type="match status" value="1"/>
</dbReference>
<dbReference type="SUPFAM" id="SSF46548">
    <property type="entry name" value="alpha-helical ferredoxin"/>
    <property type="match status" value="1"/>
</dbReference>
<evidence type="ECO:0000256" key="3">
    <source>
        <dbReference type="ARBA" id="ARBA00022630"/>
    </source>
</evidence>
<dbReference type="InterPro" id="IPR009051">
    <property type="entry name" value="Helical_ferredxn"/>
</dbReference>
<dbReference type="InterPro" id="IPR036318">
    <property type="entry name" value="FAD-bd_PCMH-like_sf"/>
</dbReference>
<dbReference type="InterPro" id="IPR017900">
    <property type="entry name" value="4Fe4S_Fe_S_CS"/>
</dbReference>
<reference evidence="13" key="1">
    <citation type="journal article" date="2014" name="Int. J. Syst. Evol. Microbiol.">
        <title>Complete genome sequence of Corynebacterium casei LMG S-19264T (=DSM 44701T), isolated from a smear-ripened cheese.</title>
        <authorList>
            <consortium name="US DOE Joint Genome Institute (JGI-PGF)"/>
            <person name="Walter F."/>
            <person name="Albersmeier A."/>
            <person name="Kalinowski J."/>
            <person name="Ruckert C."/>
        </authorList>
    </citation>
    <scope>NUCLEOTIDE SEQUENCE</scope>
    <source>
        <strain evidence="13">CGMCC 1.14988</strain>
    </source>
</reference>
<dbReference type="Gene3D" id="1.10.1060.10">
    <property type="entry name" value="Alpha-helical ferredoxin"/>
    <property type="match status" value="1"/>
</dbReference>
<dbReference type="EMBL" id="BMHA01000015">
    <property type="protein sequence ID" value="GGI09423.1"/>
    <property type="molecule type" value="Genomic_DNA"/>
</dbReference>
<dbReference type="GO" id="GO:0046872">
    <property type="term" value="F:metal ion binding"/>
    <property type="evidence" value="ECO:0007669"/>
    <property type="project" value="UniProtKB-KW"/>
</dbReference>
<dbReference type="Pfam" id="PF02913">
    <property type="entry name" value="FAD-oxidase_C"/>
    <property type="match status" value="1"/>
</dbReference>
<evidence type="ECO:0000259" key="12">
    <source>
        <dbReference type="PROSITE" id="PS51387"/>
    </source>
</evidence>
<keyword evidence="3" id="KW-0285">Flavoprotein</keyword>
<dbReference type="InterPro" id="IPR006094">
    <property type="entry name" value="Oxid_FAD_bind_N"/>
</dbReference>
<evidence type="ECO:0000259" key="11">
    <source>
        <dbReference type="PROSITE" id="PS51379"/>
    </source>
</evidence>
<evidence type="ECO:0000256" key="4">
    <source>
        <dbReference type="ARBA" id="ARBA00022723"/>
    </source>
</evidence>
<keyword evidence="6" id="KW-0809">Transit peptide</keyword>
<name>A0A8J3ABB3_9ACTN</name>
<dbReference type="SUPFAM" id="SSF55103">
    <property type="entry name" value="FAD-linked oxidases, C-terminal domain"/>
    <property type="match status" value="1"/>
</dbReference>
<dbReference type="Proteomes" id="UP000650511">
    <property type="component" value="Unassembled WGS sequence"/>
</dbReference>
<sequence>MSAGTASAARRSGPAGDLLTGDDALTAVLERAAPGAVTTRASDRLSFAHDASHYLLVPQAVVTPRDATEVAALLRVSAAHGVPLTFRSGGTSLSGQAIADGVLVDTRRHFRDVEVLDDGRRVRVRPGATVRAVNLRLAPSGRKLGPDPASESACTIGGVVANNSSGMACGTEFNTYRTLESAVLVLPSGTVVDTAAPDADTRLRALEPELHAGLVRLRDRVRGNPDSVRRIRQLFAIKNTMGYGVNAFLDHTDPVELLLRLTVGSEGTLAFVAEATFATVPAHPHAATALLLFDDLAAATASLPALVAAELATIELLDATSLRVAQRDPQAIPALRALAVDRQAALLVEHQEPTAEALAERTATTAGVLAGLPLSTPGALDPDAAARAALWHIRKGLYAAVAGARPSGTTALLEDVAVPVERLLPTCEALTSLFDRHGYRDSVIFGHAKDGNVHFLLNEDFARGERLEHYLAFTEDLVELVLGHGGTLKAEHGTGRMMSPYVRRQYGDELYDVMRELKRLVDPNGLLNPGVLLDDDPRAHVRALKPTPTVEAEVDRCVECGYCEPVCPSQDLTTTPRRRIVLRREMALAREAGDTALLARLEEEYRYDGNDTCAVDGMCATACPVQIDTGALTRRLRAEQRGPLEQRAWAGAARHWDGATRAGAAALSVARAVPAPLPVVATRTARAALGAETVPAWTPDLPTGGTRRRPREATQARAVVFPACISTLFGPADAAAGGVDSAADGAGSAPTPVAGVQDALLALCERAGVAVRVPERIAALCCGTPWKSKGLTAGHAAMRDRVVPALLAATGDGALPVVVDASSCTEGLTGLLAGTGIRVVDAVVFVDEIVLPRLPPAARVGSAVLHRTCSSTQLGVDPALRRVAAAAAEVVHEPVDWSCCAFAGDRGLLHPELTASATAAEAAAVRGLSADAHVSVNRTCELGLSRATGRSYRHVLELLEAVTRPPAPA</sequence>
<dbReference type="GO" id="GO:1903457">
    <property type="term" value="P:lactate catabolic process"/>
    <property type="evidence" value="ECO:0007669"/>
    <property type="project" value="TreeGrafter"/>
</dbReference>
<keyword evidence="9" id="KW-0411">Iron-sulfur</keyword>
<dbReference type="InterPro" id="IPR016164">
    <property type="entry name" value="FAD-linked_Oxase-like_C"/>
</dbReference>
<dbReference type="GO" id="GO:0008720">
    <property type="term" value="F:D-lactate dehydrogenase (NAD+) activity"/>
    <property type="evidence" value="ECO:0007669"/>
    <property type="project" value="TreeGrafter"/>
</dbReference>
<dbReference type="Gene3D" id="3.30.43.10">
    <property type="entry name" value="Uridine Diphospho-n-acetylenolpyruvylglucosamine Reductase, domain 2"/>
    <property type="match status" value="1"/>
</dbReference>
<evidence type="ECO:0000256" key="10">
    <source>
        <dbReference type="ARBA" id="ARBA00038897"/>
    </source>
</evidence>
<dbReference type="InterPro" id="IPR016166">
    <property type="entry name" value="FAD-bd_PCMH"/>
</dbReference>
<reference evidence="13" key="2">
    <citation type="submission" date="2020-09" db="EMBL/GenBank/DDBJ databases">
        <authorList>
            <person name="Sun Q."/>
            <person name="Zhou Y."/>
        </authorList>
    </citation>
    <scope>NUCLEOTIDE SEQUENCE</scope>
    <source>
        <strain evidence="13">CGMCC 1.14988</strain>
    </source>
</reference>
<dbReference type="AlphaFoldDB" id="A0A8J3ABB3"/>
<gene>
    <name evidence="13" type="ORF">GCM10011354_34000</name>
</gene>
<dbReference type="Pfam" id="PF01565">
    <property type="entry name" value="FAD_binding_4"/>
    <property type="match status" value="1"/>
</dbReference>
<accession>A0A8J3ABB3</accession>
<dbReference type="PROSITE" id="PS51379">
    <property type="entry name" value="4FE4S_FER_2"/>
    <property type="match status" value="1"/>
</dbReference>
<evidence type="ECO:0000313" key="13">
    <source>
        <dbReference type="EMBL" id="GGI09423.1"/>
    </source>
</evidence>
<dbReference type="Gene3D" id="1.10.45.10">
    <property type="entry name" value="Vanillyl-alcohol Oxidase, Chain A, domain 4"/>
    <property type="match status" value="1"/>
</dbReference>
<keyword evidence="7" id="KW-0560">Oxidoreductase</keyword>
<organism evidence="13 14">
    <name type="scientific">Egicoccus halophilus</name>
    <dbReference type="NCBI Taxonomy" id="1670830"/>
    <lineage>
        <taxon>Bacteria</taxon>
        <taxon>Bacillati</taxon>
        <taxon>Actinomycetota</taxon>
        <taxon>Nitriliruptoria</taxon>
        <taxon>Egicoccales</taxon>
        <taxon>Egicoccaceae</taxon>
        <taxon>Egicoccus</taxon>
    </lineage>
</organism>
<evidence type="ECO:0000256" key="2">
    <source>
        <dbReference type="ARBA" id="ARBA00008000"/>
    </source>
</evidence>
<evidence type="ECO:0000313" key="14">
    <source>
        <dbReference type="Proteomes" id="UP000650511"/>
    </source>
</evidence>
<dbReference type="SUPFAM" id="SSF56176">
    <property type="entry name" value="FAD-binding/transporter-associated domain-like"/>
    <property type="match status" value="1"/>
</dbReference>
<protein>
    <recommendedName>
        <fullName evidence="10">D-lactate dehydrogenase (cytochrome)</fullName>
        <ecNumber evidence="10">1.1.2.4</ecNumber>
    </recommendedName>
</protein>
<dbReference type="PANTHER" id="PTHR11748:SF111">
    <property type="entry name" value="D-LACTATE DEHYDROGENASE, MITOCHONDRIAL-RELATED"/>
    <property type="match status" value="1"/>
</dbReference>
<dbReference type="GO" id="GO:0051536">
    <property type="term" value="F:iron-sulfur cluster binding"/>
    <property type="evidence" value="ECO:0007669"/>
    <property type="project" value="UniProtKB-KW"/>
</dbReference>
<evidence type="ECO:0000256" key="7">
    <source>
        <dbReference type="ARBA" id="ARBA00023002"/>
    </source>
</evidence>
<dbReference type="PANTHER" id="PTHR11748">
    <property type="entry name" value="D-LACTATE DEHYDROGENASE"/>
    <property type="match status" value="1"/>
</dbReference>
<dbReference type="PROSITE" id="PS00198">
    <property type="entry name" value="4FE4S_FER_1"/>
    <property type="match status" value="1"/>
</dbReference>
<evidence type="ECO:0000256" key="8">
    <source>
        <dbReference type="ARBA" id="ARBA00023004"/>
    </source>
</evidence>
<dbReference type="InterPro" id="IPR017896">
    <property type="entry name" value="4Fe4S_Fe-S-bd"/>
</dbReference>
<keyword evidence="8" id="KW-0408">Iron</keyword>
<evidence type="ECO:0000256" key="1">
    <source>
        <dbReference type="ARBA" id="ARBA00001974"/>
    </source>
</evidence>
<evidence type="ECO:0000256" key="9">
    <source>
        <dbReference type="ARBA" id="ARBA00023014"/>
    </source>
</evidence>
<dbReference type="Gene3D" id="3.30.465.10">
    <property type="match status" value="1"/>
</dbReference>
<dbReference type="GO" id="GO:0071949">
    <property type="term" value="F:FAD binding"/>
    <property type="evidence" value="ECO:0007669"/>
    <property type="project" value="InterPro"/>
</dbReference>
<keyword evidence="14" id="KW-1185">Reference proteome</keyword>
<comment type="similarity">
    <text evidence="2">Belongs to the FAD-binding oxidoreductase/transferase type 4 family.</text>
</comment>
<dbReference type="Pfam" id="PF13183">
    <property type="entry name" value="Fer4_8"/>
    <property type="match status" value="1"/>
</dbReference>
<dbReference type="InterPro" id="IPR016171">
    <property type="entry name" value="Vanillyl_alc_oxidase_C-sub2"/>
</dbReference>
<feature type="domain" description="FAD-binding PCMH-type" evidence="12">
    <location>
        <begin position="54"/>
        <end position="282"/>
    </location>
</feature>
<dbReference type="EC" id="1.1.2.4" evidence="10"/>